<dbReference type="Gene3D" id="1.10.150.300">
    <property type="entry name" value="TGS-like domain"/>
    <property type="match status" value="1"/>
</dbReference>
<dbReference type="InterPro" id="IPR012675">
    <property type="entry name" value="Beta-grasp_dom_sf"/>
</dbReference>
<dbReference type="InterPro" id="IPR031167">
    <property type="entry name" value="G_OBG"/>
</dbReference>
<dbReference type="EMBL" id="MEZT01000005">
    <property type="protein sequence ID" value="OGD57177.1"/>
    <property type="molecule type" value="Genomic_DNA"/>
</dbReference>
<keyword evidence="2" id="KW-0479">Metal-binding</keyword>
<dbReference type="SUPFAM" id="SSF81271">
    <property type="entry name" value="TGS-like"/>
    <property type="match status" value="1"/>
</dbReference>
<evidence type="ECO:0000259" key="7">
    <source>
        <dbReference type="PROSITE" id="PS51880"/>
    </source>
</evidence>
<dbReference type="Proteomes" id="UP000178764">
    <property type="component" value="Unassembled WGS sequence"/>
</dbReference>
<dbReference type="InterPro" id="IPR013029">
    <property type="entry name" value="YchF_C"/>
</dbReference>
<dbReference type="Gene3D" id="3.40.50.300">
    <property type="entry name" value="P-loop containing nucleotide triphosphate hydrolases"/>
    <property type="match status" value="2"/>
</dbReference>
<evidence type="ECO:0008006" key="10">
    <source>
        <dbReference type="Google" id="ProtNLM"/>
    </source>
</evidence>
<accession>A0A1F5DPT2</accession>
<proteinExistence type="predicted"/>
<dbReference type="SUPFAM" id="SSF52540">
    <property type="entry name" value="P-loop containing nucleoside triphosphate hydrolases"/>
    <property type="match status" value="1"/>
</dbReference>
<keyword evidence="4" id="KW-0067">ATP-binding</keyword>
<comment type="caution">
    <text evidence="8">The sequence shown here is derived from an EMBL/GenBank/DDBJ whole genome shotgun (WGS) entry which is preliminary data.</text>
</comment>
<dbReference type="FunFam" id="3.10.20.30:FF:000029">
    <property type="entry name" value="Obg-like ATPase 1"/>
    <property type="match status" value="1"/>
</dbReference>
<dbReference type="AlphaFoldDB" id="A0A1F5DPT2"/>
<dbReference type="InterPro" id="IPR027417">
    <property type="entry name" value="P-loop_NTPase"/>
</dbReference>
<dbReference type="Gene3D" id="3.10.20.30">
    <property type="match status" value="2"/>
</dbReference>
<dbReference type="GO" id="GO:0005525">
    <property type="term" value="F:GTP binding"/>
    <property type="evidence" value="ECO:0007669"/>
    <property type="project" value="InterPro"/>
</dbReference>
<feature type="domain" description="OBG-type G" evidence="6">
    <location>
        <begin position="3"/>
        <end position="201"/>
    </location>
</feature>
<dbReference type="GO" id="GO:0016887">
    <property type="term" value="F:ATP hydrolysis activity"/>
    <property type="evidence" value="ECO:0007669"/>
    <property type="project" value="TreeGrafter"/>
</dbReference>
<sequence length="293" mass="32619">MSLKIGIVGLPNVGKSTLFNALVRGHQAKVADYPFTTIEPNVGIVEVPDERLAKLGVNLKLQKVIPATIEFIDIAGLVKNAHKGEGLGNQFLSHIRECDAIVHVLDGFSNKSNPDEDKETINIELELAGIKKPTLYVMNIKEDNLDKQVNRASQDTIYISAKMEEELIDLPENEQKEFLKSYNLSESGLNRLIKESYKLLGLITFYTLKDPSTSSGRGRVQAWPILKDTTAPQAAAKVHTDMEKGFIAADVCHYIDLIDSGGWHETRENGKLRTEGKDYQISDGDIVHFKFQV</sequence>
<dbReference type="GO" id="GO:0005737">
    <property type="term" value="C:cytoplasm"/>
    <property type="evidence" value="ECO:0007669"/>
    <property type="project" value="TreeGrafter"/>
</dbReference>
<keyword evidence="5" id="KW-0460">Magnesium</keyword>
<dbReference type="GO" id="GO:0005524">
    <property type="term" value="F:ATP binding"/>
    <property type="evidence" value="ECO:0007669"/>
    <property type="project" value="UniProtKB-KW"/>
</dbReference>
<dbReference type="Pfam" id="PF01926">
    <property type="entry name" value="MMR_HSR1"/>
    <property type="match status" value="1"/>
</dbReference>
<evidence type="ECO:0000256" key="4">
    <source>
        <dbReference type="ARBA" id="ARBA00022840"/>
    </source>
</evidence>
<dbReference type="InterPro" id="IPR023192">
    <property type="entry name" value="TGS-like_dom_sf"/>
</dbReference>
<comment type="cofactor">
    <cofactor evidence="1">
        <name>Mg(2+)</name>
        <dbReference type="ChEBI" id="CHEBI:18420"/>
    </cofactor>
</comment>
<feature type="domain" description="TGS" evidence="7">
    <location>
        <begin position="201"/>
        <end position="291"/>
    </location>
</feature>
<dbReference type="PRINTS" id="PR00326">
    <property type="entry name" value="GTP1OBG"/>
</dbReference>
<evidence type="ECO:0000313" key="9">
    <source>
        <dbReference type="Proteomes" id="UP000178764"/>
    </source>
</evidence>
<dbReference type="NCBIfam" id="TIGR00231">
    <property type="entry name" value="small_GTP"/>
    <property type="match status" value="1"/>
</dbReference>
<dbReference type="InterPro" id="IPR005225">
    <property type="entry name" value="Small_GTP-bd"/>
</dbReference>
<protein>
    <recommendedName>
        <fullName evidence="10">OBG-type G domain-containing protein</fullName>
    </recommendedName>
</protein>
<evidence type="ECO:0000256" key="5">
    <source>
        <dbReference type="ARBA" id="ARBA00022842"/>
    </source>
</evidence>
<evidence type="ECO:0000256" key="1">
    <source>
        <dbReference type="ARBA" id="ARBA00001946"/>
    </source>
</evidence>
<evidence type="ECO:0000259" key="6">
    <source>
        <dbReference type="PROSITE" id="PS51710"/>
    </source>
</evidence>
<evidence type="ECO:0000313" key="8">
    <source>
        <dbReference type="EMBL" id="OGD57177.1"/>
    </source>
</evidence>
<dbReference type="InterPro" id="IPR006073">
    <property type="entry name" value="GTP-bd"/>
</dbReference>
<evidence type="ECO:0000256" key="3">
    <source>
        <dbReference type="ARBA" id="ARBA00022741"/>
    </source>
</evidence>
<dbReference type="PROSITE" id="PS51880">
    <property type="entry name" value="TGS"/>
    <property type="match status" value="1"/>
</dbReference>
<reference evidence="8 9" key="1">
    <citation type="journal article" date="2016" name="Nat. Commun.">
        <title>Thousands of microbial genomes shed light on interconnected biogeochemical processes in an aquifer system.</title>
        <authorList>
            <person name="Anantharaman K."/>
            <person name="Brown C.T."/>
            <person name="Hug L.A."/>
            <person name="Sharon I."/>
            <person name="Castelle C.J."/>
            <person name="Probst A.J."/>
            <person name="Thomas B.C."/>
            <person name="Singh A."/>
            <person name="Wilkins M.J."/>
            <person name="Karaoz U."/>
            <person name="Brodie E.L."/>
            <person name="Williams K.H."/>
            <person name="Hubbard S.S."/>
            <person name="Banfield J.F."/>
        </authorList>
    </citation>
    <scope>NUCLEOTIDE SEQUENCE [LARGE SCALE GENOMIC DNA]</scope>
</reference>
<dbReference type="InterPro" id="IPR004095">
    <property type="entry name" value="TGS"/>
</dbReference>
<dbReference type="PANTHER" id="PTHR23305">
    <property type="entry name" value="OBG GTPASE FAMILY"/>
    <property type="match status" value="1"/>
</dbReference>
<organism evidence="8 9">
    <name type="scientific">Candidatus Berkelbacteria bacterium RBG_13_40_8</name>
    <dbReference type="NCBI Taxonomy" id="1797467"/>
    <lineage>
        <taxon>Bacteria</taxon>
        <taxon>Candidatus Berkelbacteria</taxon>
    </lineage>
</organism>
<gene>
    <name evidence="8" type="ORF">A2V71_02030</name>
</gene>
<keyword evidence="3" id="KW-0547">Nucleotide-binding</keyword>
<evidence type="ECO:0000256" key="2">
    <source>
        <dbReference type="ARBA" id="ARBA00022723"/>
    </source>
</evidence>
<dbReference type="GO" id="GO:0046872">
    <property type="term" value="F:metal ion binding"/>
    <property type="evidence" value="ECO:0007669"/>
    <property type="project" value="UniProtKB-KW"/>
</dbReference>
<dbReference type="InterPro" id="IPR012676">
    <property type="entry name" value="TGS-like"/>
</dbReference>
<dbReference type="Pfam" id="PF06071">
    <property type="entry name" value="YchF-GTPase_C"/>
    <property type="match status" value="1"/>
</dbReference>
<name>A0A1F5DPT2_9BACT</name>
<dbReference type="PROSITE" id="PS51710">
    <property type="entry name" value="G_OBG"/>
    <property type="match status" value="1"/>
</dbReference>
<dbReference type="PANTHER" id="PTHR23305:SF18">
    <property type="entry name" value="OBG-TYPE G DOMAIN-CONTAINING PROTEIN"/>
    <property type="match status" value="1"/>
</dbReference>